<accession>A0A1J4KA86</accession>
<dbReference type="RefSeq" id="XP_068360960.1">
    <property type="nucleotide sequence ID" value="XM_068503419.1"/>
</dbReference>
<proteinExistence type="predicted"/>
<organism evidence="2 3">
    <name type="scientific">Tritrichomonas foetus</name>
    <dbReference type="NCBI Taxonomy" id="1144522"/>
    <lineage>
        <taxon>Eukaryota</taxon>
        <taxon>Metamonada</taxon>
        <taxon>Parabasalia</taxon>
        <taxon>Tritrichomonadida</taxon>
        <taxon>Tritrichomonadidae</taxon>
        <taxon>Tritrichomonas</taxon>
    </lineage>
</organism>
<keyword evidence="1" id="KW-0175">Coiled coil</keyword>
<dbReference type="AlphaFoldDB" id="A0A1J4KA86"/>
<dbReference type="EMBL" id="MLAK01000685">
    <property type="protein sequence ID" value="OHT07824.1"/>
    <property type="molecule type" value="Genomic_DNA"/>
</dbReference>
<feature type="coiled-coil region" evidence="1">
    <location>
        <begin position="49"/>
        <end position="93"/>
    </location>
</feature>
<comment type="caution">
    <text evidence="2">The sequence shown here is derived from an EMBL/GenBank/DDBJ whole genome shotgun (WGS) entry which is preliminary data.</text>
</comment>
<dbReference type="OrthoDB" id="10611579at2759"/>
<keyword evidence="3" id="KW-1185">Reference proteome</keyword>
<evidence type="ECO:0008006" key="4">
    <source>
        <dbReference type="Google" id="ProtNLM"/>
    </source>
</evidence>
<dbReference type="Proteomes" id="UP000179807">
    <property type="component" value="Unassembled WGS sequence"/>
</dbReference>
<name>A0A1J4KA86_9EUKA</name>
<reference evidence="2" key="1">
    <citation type="submission" date="2016-10" db="EMBL/GenBank/DDBJ databases">
        <authorList>
            <person name="Benchimol M."/>
            <person name="Almeida L.G."/>
            <person name="Vasconcelos A.T."/>
            <person name="Perreira-Neves A."/>
            <person name="Rosa I.A."/>
            <person name="Tasca T."/>
            <person name="Bogo M.R."/>
            <person name="de Souza W."/>
        </authorList>
    </citation>
    <scope>NUCLEOTIDE SEQUENCE [LARGE SCALE GENOMIC DNA]</scope>
    <source>
        <strain evidence="2">K</strain>
    </source>
</reference>
<dbReference type="VEuPathDB" id="TrichDB:TRFO_23866"/>
<evidence type="ECO:0000313" key="2">
    <source>
        <dbReference type="EMBL" id="OHT07824.1"/>
    </source>
</evidence>
<protein>
    <recommendedName>
        <fullName evidence="4">Kinetochore protein SPC25</fullName>
    </recommendedName>
</protein>
<gene>
    <name evidence="2" type="ORF">TRFO_23866</name>
</gene>
<dbReference type="GeneID" id="94838123"/>
<evidence type="ECO:0000313" key="3">
    <source>
        <dbReference type="Proteomes" id="UP000179807"/>
    </source>
</evidence>
<evidence type="ECO:0000256" key="1">
    <source>
        <dbReference type="SAM" id="Coils"/>
    </source>
</evidence>
<sequence length="190" mass="23323">MMNSNTEYEANYRDLYHHIKKKYSELRNIRIESVKKDAEDLILKITEHQKVHNISIEELKKQNQELRESIQEIKNAKHQIMLMEKAIRKQREEIRKYDLIVRECLKYPMLYIKCIGYHKYQITYDKKDPLVFTLAIINDNHRYHYEPITFPTVSNPLRIYSKLRNPFDMYDLEKEFFDKYFNLRVVNKNI</sequence>